<sequence length="146" mass="15716">MIQISLQDFCNRMVAKGAISHDDVRELARTVLPDGLMCREEADMLLGLDRAVPEADPDFSDFLVACVVDFAVWGTRPTGRIDADTARWLAASLSCGTGPTRTGARIAVEVVREAQTTDPDFVAFALRLNGRRAGAEEPDVPVALAA</sequence>
<evidence type="ECO:0000313" key="2">
    <source>
        <dbReference type="Proteomes" id="UP000008207"/>
    </source>
</evidence>
<dbReference type="HOGENOM" id="CLU_1720183_0_0_5"/>
<name>B8IS55_METNO</name>
<reference evidence="1 2" key="1">
    <citation type="submission" date="2009-01" db="EMBL/GenBank/DDBJ databases">
        <title>Complete sequence of chromosome of Methylobacterium nodulans ORS 2060.</title>
        <authorList>
            <consortium name="US DOE Joint Genome Institute"/>
            <person name="Lucas S."/>
            <person name="Copeland A."/>
            <person name="Lapidus A."/>
            <person name="Glavina del Rio T."/>
            <person name="Dalin E."/>
            <person name="Tice H."/>
            <person name="Bruce D."/>
            <person name="Goodwin L."/>
            <person name="Pitluck S."/>
            <person name="Sims D."/>
            <person name="Brettin T."/>
            <person name="Detter J.C."/>
            <person name="Han C."/>
            <person name="Larimer F."/>
            <person name="Land M."/>
            <person name="Hauser L."/>
            <person name="Kyrpides N."/>
            <person name="Ivanova N."/>
            <person name="Marx C.J."/>
            <person name="Richardson P."/>
        </authorList>
    </citation>
    <scope>NUCLEOTIDE SEQUENCE [LARGE SCALE GENOMIC DNA]</scope>
    <source>
        <strain evidence="2">LMG 21967 / CNCM I-2342 / ORS 2060</strain>
    </source>
</reference>
<proteinExistence type="predicted"/>
<evidence type="ECO:0000313" key="1">
    <source>
        <dbReference type="EMBL" id="ACL56867.1"/>
    </source>
</evidence>
<dbReference type="RefSeq" id="WP_015928558.1">
    <property type="nucleotide sequence ID" value="NC_011894.1"/>
</dbReference>
<dbReference type="OrthoDB" id="7996442at2"/>
<dbReference type="KEGG" id="mno:Mnod_1877"/>
<dbReference type="EMBL" id="CP001349">
    <property type="protein sequence ID" value="ACL56867.1"/>
    <property type="molecule type" value="Genomic_DNA"/>
</dbReference>
<dbReference type="Proteomes" id="UP000008207">
    <property type="component" value="Chromosome"/>
</dbReference>
<dbReference type="STRING" id="460265.Mnod_1877"/>
<protein>
    <submittedName>
        <fullName evidence="1">Uncharacterized protein</fullName>
    </submittedName>
</protein>
<dbReference type="AlphaFoldDB" id="B8IS55"/>
<organism evidence="1 2">
    <name type="scientific">Methylobacterium nodulans (strain LMG 21967 / CNCM I-2342 / ORS 2060)</name>
    <dbReference type="NCBI Taxonomy" id="460265"/>
    <lineage>
        <taxon>Bacteria</taxon>
        <taxon>Pseudomonadati</taxon>
        <taxon>Pseudomonadota</taxon>
        <taxon>Alphaproteobacteria</taxon>
        <taxon>Hyphomicrobiales</taxon>
        <taxon>Methylobacteriaceae</taxon>
        <taxon>Methylobacterium</taxon>
    </lineage>
</organism>
<accession>B8IS55</accession>
<keyword evidence="2" id="KW-1185">Reference proteome</keyword>
<gene>
    <name evidence="1" type="ordered locus">Mnod_1877</name>
</gene>
<dbReference type="eggNOG" id="ENOG5032XER">
    <property type="taxonomic scope" value="Bacteria"/>
</dbReference>